<sequence length="333" mass="38497">METSEALHWTRQQQQKIDMDPEQQLYAPKIVNIETARTKERHKLDKIGFDKNHRFPDFEVGDLVLTKIYQHANTGKLVPYFSGPYEIIEVISPYIVRINRPNQAQNLDTEIIHVKKLKHYSEDTKYIFTPYSMNNNSVPKLHFIYHHFPPEIFHDDYKNYASTLSNPFNHMNPDILLDKDGPTLTARYISTSDTIPKIDIQLEPSSTTKIMLPSSPTRNYTPEISPQLSDLLINSDNAKLENSSKVPRTDKSRAKSKMELEESYCFTWSMRCPGYNRQGVTPMRKPDVDSNIDEINSRDDTNFEAGASSEPHLLTQGDLNDLIRDFDLSKKTE</sequence>
<evidence type="ECO:0000313" key="3">
    <source>
        <dbReference type="Proteomes" id="UP001235939"/>
    </source>
</evidence>
<dbReference type="EMBL" id="CP092872">
    <property type="protein sequence ID" value="UYV73265.1"/>
    <property type="molecule type" value="Genomic_DNA"/>
</dbReference>
<evidence type="ECO:0000313" key="2">
    <source>
        <dbReference type="EMBL" id="UYV73265.1"/>
    </source>
</evidence>
<organism evidence="2 3">
    <name type="scientific">Cordylochernes scorpioides</name>
    <dbReference type="NCBI Taxonomy" id="51811"/>
    <lineage>
        <taxon>Eukaryota</taxon>
        <taxon>Metazoa</taxon>
        <taxon>Ecdysozoa</taxon>
        <taxon>Arthropoda</taxon>
        <taxon>Chelicerata</taxon>
        <taxon>Arachnida</taxon>
        <taxon>Pseudoscorpiones</taxon>
        <taxon>Cheliferoidea</taxon>
        <taxon>Chernetidae</taxon>
        <taxon>Cordylochernes</taxon>
    </lineage>
</organism>
<accession>A0ABY6L0G3</accession>
<feature type="region of interest" description="Disordered" evidence="1">
    <location>
        <begin position="277"/>
        <end position="315"/>
    </location>
</feature>
<evidence type="ECO:0000256" key="1">
    <source>
        <dbReference type="SAM" id="MobiDB-lite"/>
    </source>
</evidence>
<gene>
    <name evidence="2" type="ORF">LAZ67_10002406</name>
</gene>
<proteinExistence type="predicted"/>
<keyword evidence="3" id="KW-1185">Reference proteome</keyword>
<protein>
    <submittedName>
        <fullName evidence="2">Uncharacterized protein</fullName>
    </submittedName>
</protein>
<dbReference type="Proteomes" id="UP001235939">
    <property type="component" value="Chromosome 10"/>
</dbReference>
<name>A0ABY6L0G3_9ARAC</name>
<reference evidence="2 3" key="1">
    <citation type="submission" date="2022-01" db="EMBL/GenBank/DDBJ databases">
        <title>A chromosomal length assembly of Cordylochernes scorpioides.</title>
        <authorList>
            <person name="Zeh D."/>
            <person name="Zeh J."/>
        </authorList>
    </citation>
    <scope>NUCLEOTIDE SEQUENCE [LARGE SCALE GENOMIC DNA]</scope>
    <source>
        <strain evidence="2">IN4F17</strain>
        <tissue evidence="2">Whole Body</tissue>
    </source>
</reference>